<feature type="region of interest" description="Disordered" evidence="1">
    <location>
        <begin position="1"/>
        <end position="128"/>
    </location>
</feature>
<organism evidence="2 3">
    <name type="scientific">Macrostomum lignano</name>
    <dbReference type="NCBI Taxonomy" id="282301"/>
    <lineage>
        <taxon>Eukaryota</taxon>
        <taxon>Metazoa</taxon>
        <taxon>Spiralia</taxon>
        <taxon>Lophotrochozoa</taxon>
        <taxon>Platyhelminthes</taxon>
        <taxon>Rhabditophora</taxon>
        <taxon>Macrostomorpha</taxon>
        <taxon>Macrostomida</taxon>
        <taxon>Macrostomidae</taxon>
        <taxon>Macrostomum</taxon>
    </lineage>
</organism>
<dbReference type="AlphaFoldDB" id="A0A1I8IH34"/>
<keyword evidence="2" id="KW-1185">Reference proteome</keyword>
<feature type="compositionally biased region" description="Pro residues" evidence="1">
    <location>
        <begin position="32"/>
        <end position="52"/>
    </location>
</feature>
<evidence type="ECO:0000313" key="3">
    <source>
        <dbReference type="WBParaSite" id="maker-uti_cns_0012741-snap-gene-0.2-mRNA-1"/>
    </source>
</evidence>
<evidence type="ECO:0000313" key="2">
    <source>
        <dbReference type="Proteomes" id="UP000095280"/>
    </source>
</evidence>
<dbReference type="WBParaSite" id="maker-uti_cns_0012741-snap-gene-0.2-mRNA-1">
    <property type="protein sequence ID" value="maker-uti_cns_0012741-snap-gene-0.2-mRNA-1"/>
    <property type="gene ID" value="maker-uti_cns_0012741-snap-gene-0.2"/>
</dbReference>
<dbReference type="Proteomes" id="UP000095280">
    <property type="component" value="Unplaced"/>
</dbReference>
<sequence>CPACQQSPVPPQRLPPRREKIHFAAEDEELQTPPPQSTSPMSPLQPPLPPAGQPKKKPTLRERFKNSAKKELQVTADSPVQAPPAEIRRGHLANLGDPQPRVARAPAAQQPPQQHSILKNKDSTPPARMEAIVEDLSSLTGLHQLDSGLSEAASEAAP</sequence>
<accession>A0A1I8IH34</accession>
<feature type="compositionally biased region" description="Low complexity" evidence="1">
    <location>
        <begin position="98"/>
        <end position="114"/>
    </location>
</feature>
<protein>
    <submittedName>
        <fullName evidence="3">WH2 domain-containing protein</fullName>
    </submittedName>
</protein>
<feature type="compositionally biased region" description="Basic and acidic residues" evidence="1">
    <location>
        <begin position="59"/>
        <end position="72"/>
    </location>
</feature>
<evidence type="ECO:0000256" key="1">
    <source>
        <dbReference type="SAM" id="MobiDB-lite"/>
    </source>
</evidence>
<name>A0A1I8IH34_9PLAT</name>
<reference evidence="3" key="1">
    <citation type="submission" date="2016-11" db="UniProtKB">
        <authorList>
            <consortium name="WormBaseParasite"/>
        </authorList>
    </citation>
    <scope>IDENTIFICATION</scope>
</reference>
<proteinExistence type="predicted"/>
<feature type="compositionally biased region" description="Basic and acidic residues" evidence="1">
    <location>
        <begin position="16"/>
        <end position="25"/>
    </location>
</feature>